<keyword evidence="5 6" id="KW-0472">Membrane</keyword>
<keyword evidence="3 6" id="KW-0812">Transmembrane</keyword>
<feature type="transmembrane region" description="Helical" evidence="6">
    <location>
        <begin position="109"/>
        <end position="133"/>
    </location>
</feature>
<dbReference type="Proteomes" id="UP000317036">
    <property type="component" value="Unassembled WGS sequence"/>
</dbReference>
<dbReference type="EMBL" id="VNJI01000032">
    <property type="protein sequence ID" value="TVY07781.1"/>
    <property type="molecule type" value="Genomic_DNA"/>
</dbReference>
<dbReference type="Pfam" id="PF01810">
    <property type="entry name" value="LysE"/>
    <property type="match status" value="1"/>
</dbReference>
<evidence type="ECO:0000256" key="2">
    <source>
        <dbReference type="ARBA" id="ARBA00022475"/>
    </source>
</evidence>
<comment type="subcellular location">
    <subcellularLocation>
        <location evidence="1">Cell membrane</location>
        <topology evidence="1">Multi-pass membrane protein</topology>
    </subcellularLocation>
</comment>
<dbReference type="GO" id="GO:0005886">
    <property type="term" value="C:plasma membrane"/>
    <property type="evidence" value="ECO:0007669"/>
    <property type="project" value="UniProtKB-SubCell"/>
</dbReference>
<dbReference type="GO" id="GO:0015171">
    <property type="term" value="F:amino acid transmembrane transporter activity"/>
    <property type="evidence" value="ECO:0007669"/>
    <property type="project" value="TreeGrafter"/>
</dbReference>
<feature type="transmembrane region" description="Helical" evidence="6">
    <location>
        <begin position="38"/>
        <end position="65"/>
    </location>
</feature>
<dbReference type="PANTHER" id="PTHR30086">
    <property type="entry name" value="ARGININE EXPORTER PROTEIN ARGO"/>
    <property type="match status" value="1"/>
</dbReference>
<keyword evidence="4 6" id="KW-1133">Transmembrane helix</keyword>
<evidence type="ECO:0000313" key="7">
    <source>
        <dbReference type="EMBL" id="TVY07781.1"/>
    </source>
</evidence>
<organism evidence="7 8">
    <name type="scientific">Paenibacillus cremeus</name>
    <dbReference type="NCBI Taxonomy" id="2163881"/>
    <lineage>
        <taxon>Bacteria</taxon>
        <taxon>Bacillati</taxon>
        <taxon>Bacillota</taxon>
        <taxon>Bacilli</taxon>
        <taxon>Bacillales</taxon>
        <taxon>Paenibacillaceae</taxon>
        <taxon>Paenibacillus</taxon>
    </lineage>
</organism>
<dbReference type="InterPro" id="IPR001123">
    <property type="entry name" value="LeuE-type"/>
</dbReference>
<evidence type="ECO:0000256" key="3">
    <source>
        <dbReference type="ARBA" id="ARBA00022692"/>
    </source>
</evidence>
<evidence type="ECO:0000256" key="1">
    <source>
        <dbReference type="ARBA" id="ARBA00004651"/>
    </source>
</evidence>
<sequence>MLPLLKGMLLGLSIAAPVGPIGILCIRRTLAFGRLYGFLSGLGAATADACYGLVAGLGLTLIMNFLLDQKMLLQAAGGLFLLYFGIQTFRSSPATDPAKAKSESLLSAYLSTLMLTLSNPMTILSFVGLFTGLGLGAGQGALSSTVAFIAGVFTGSALWWLTISVIVGIWRDRLKTGALKWVNRISGVIVILFGIISLLSLL</sequence>
<keyword evidence="2" id="KW-1003">Cell membrane</keyword>
<feature type="transmembrane region" description="Helical" evidence="6">
    <location>
        <begin position="145"/>
        <end position="169"/>
    </location>
</feature>
<dbReference type="OrthoDB" id="7874789at2"/>
<reference evidence="7 8" key="1">
    <citation type="submission" date="2019-07" db="EMBL/GenBank/DDBJ databases">
        <authorList>
            <person name="Kim J."/>
        </authorList>
    </citation>
    <scope>NUCLEOTIDE SEQUENCE [LARGE SCALE GENOMIC DNA]</scope>
    <source>
        <strain evidence="7 8">JC52</strain>
    </source>
</reference>
<name>A0A559K6M9_9BACL</name>
<feature type="transmembrane region" description="Helical" evidence="6">
    <location>
        <begin position="71"/>
        <end position="89"/>
    </location>
</feature>
<protein>
    <submittedName>
        <fullName evidence="7">LysE family translocator</fullName>
    </submittedName>
</protein>
<evidence type="ECO:0000256" key="5">
    <source>
        <dbReference type="ARBA" id="ARBA00023136"/>
    </source>
</evidence>
<gene>
    <name evidence="7" type="ORF">FPZ49_22445</name>
</gene>
<comment type="caution">
    <text evidence="7">The sequence shown here is derived from an EMBL/GenBank/DDBJ whole genome shotgun (WGS) entry which is preliminary data.</text>
</comment>
<dbReference type="RefSeq" id="WP_144851189.1">
    <property type="nucleotide sequence ID" value="NZ_VNJI01000032.1"/>
</dbReference>
<keyword evidence="8" id="KW-1185">Reference proteome</keyword>
<feature type="transmembrane region" description="Helical" evidence="6">
    <location>
        <begin position="6"/>
        <end position="26"/>
    </location>
</feature>
<accession>A0A559K6M9</accession>
<evidence type="ECO:0000256" key="6">
    <source>
        <dbReference type="SAM" id="Phobius"/>
    </source>
</evidence>
<feature type="transmembrane region" description="Helical" evidence="6">
    <location>
        <begin position="181"/>
        <end position="201"/>
    </location>
</feature>
<evidence type="ECO:0000313" key="8">
    <source>
        <dbReference type="Proteomes" id="UP000317036"/>
    </source>
</evidence>
<evidence type="ECO:0000256" key="4">
    <source>
        <dbReference type="ARBA" id="ARBA00022989"/>
    </source>
</evidence>
<dbReference type="AlphaFoldDB" id="A0A559K6M9"/>
<proteinExistence type="predicted"/>
<dbReference type="PANTHER" id="PTHR30086:SF20">
    <property type="entry name" value="ARGININE EXPORTER PROTEIN ARGO-RELATED"/>
    <property type="match status" value="1"/>
</dbReference>